<organism evidence="1 2">
    <name type="scientific">Aspergillus melleus</name>
    <dbReference type="NCBI Taxonomy" id="138277"/>
    <lineage>
        <taxon>Eukaryota</taxon>
        <taxon>Fungi</taxon>
        <taxon>Dikarya</taxon>
        <taxon>Ascomycota</taxon>
        <taxon>Pezizomycotina</taxon>
        <taxon>Eurotiomycetes</taxon>
        <taxon>Eurotiomycetidae</taxon>
        <taxon>Eurotiales</taxon>
        <taxon>Aspergillaceae</taxon>
        <taxon>Aspergillus</taxon>
        <taxon>Aspergillus subgen. Circumdati</taxon>
    </lineage>
</organism>
<protein>
    <submittedName>
        <fullName evidence="1">Uncharacterized protein</fullName>
    </submittedName>
</protein>
<gene>
    <name evidence="1" type="ORF">N8T08_008367</name>
</gene>
<sequence>MSSLLGWSILLSSGVAFSIYRFHKSLSKRVSHKHHLGAFPETLRNTVTSIPDAAFSDEFHCFHDRVASRVSRRDLPSQDLSELFVLLLRRNMTAFAYFPQAYILHLIATPEKKCTFCASHIQSLKFQPGDVVNGIYQVCEREDNKLVFAIEAKGPIEGRLVIQYWEEGDEVVYCNETAMWTQKAKENGKQVKLPLERPVLKFLHECAAWWLLDSGTRYLTELRESPEQSKSQ</sequence>
<comment type="caution">
    <text evidence="1">The sequence shown here is derived from an EMBL/GenBank/DDBJ whole genome shotgun (WGS) entry which is preliminary data.</text>
</comment>
<evidence type="ECO:0000313" key="2">
    <source>
        <dbReference type="Proteomes" id="UP001177260"/>
    </source>
</evidence>
<dbReference type="Proteomes" id="UP001177260">
    <property type="component" value="Unassembled WGS sequence"/>
</dbReference>
<keyword evidence="2" id="KW-1185">Reference proteome</keyword>
<proteinExistence type="predicted"/>
<evidence type="ECO:0000313" key="1">
    <source>
        <dbReference type="EMBL" id="KAK1141854.1"/>
    </source>
</evidence>
<dbReference type="EMBL" id="JAOPJF010000058">
    <property type="protein sequence ID" value="KAK1141854.1"/>
    <property type="molecule type" value="Genomic_DNA"/>
</dbReference>
<reference evidence="1 2" key="1">
    <citation type="journal article" date="2023" name="ACS Omega">
        <title>Identification of the Neoaspergillic Acid Biosynthesis Gene Cluster by Establishing an In Vitro CRISPR-Ribonucleoprotein Genetic System in Aspergillus melleus.</title>
        <authorList>
            <person name="Yuan B."/>
            <person name="Grau M.F."/>
            <person name="Murata R.M."/>
            <person name="Torok T."/>
            <person name="Venkateswaran K."/>
            <person name="Stajich J.E."/>
            <person name="Wang C.C.C."/>
        </authorList>
    </citation>
    <scope>NUCLEOTIDE SEQUENCE [LARGE SCALE GENOMIC DNA]</scope>
    <source>
        <strain evidence="1 2">IMV 1140</strain>
    </source>
</reference>
<name>A0ACC3AVG9_9EURO</name>
<accession>A0ACC3AVG9</accession>